<evidence type="ECO:0000256" key="2">
    <source>
        <dbReference type="ARBA" id="ARBA00008814"/>
    </source>
</evidence>
<feature type="region of interest" description="Disordered" evidence="6">
    <location>
        <begin position="32"/>
        <end position="51"/>
    </location>
</feature>
<evidence type="ECO:0000313" key="8">
    <source>
        <dbReference type="EMBL" id="RJL05925.1"/>
    </source>
</evidence>
<evidence type="ECO:0000313" key="9">
    <source>
        <dbReference type="Proteomes" id="UP000283587"/>
    </source>
</evidence>
<dbReference type="PANTHER" id="PTHR30532">
    <property type="entry name" value="IRON III DICITRATE-BINDING PERIPLASMIC PROTEIN"/>
    <property type="match status" value="1"/>
</dbReference>
<evidence type="ECO:0000256" key="6">
    <source>
        <dbReference type="SAM" id="MobiDB-lite"/>
    </source>
</evidence>
<keyword evidence="4" id="KW-0410">Iron transport</keyword>
<keyword evidence="4" id="KW-0406">Ion transport</keyword>
<dbReference type="AlphaFoldDB" id="A0A418ZZK5"/>
<dbReference type="OrthoDB" id="1846031at2"/>
<dbReference type="EMBL" id="QZEW01000103">
    <property type="protein sequence ID" value="RJL05925.1"/>
    <property type="molecule type" value="Genomic_DNA"/>
</dbReference>
<sequence>MSRFHWTAGDMLARGACLPPVDRAVKRLTRGVAASSPRSTQRGIRKAEINRTETAMPRPLPMLACLAALALPVEADEISLRHSFGETRLDPDSIRRIVSVGYHEQDFLYALGLAPVGVHEWFGGHPHATGPWAEEARQAVGAEPEVQHGFEIDVEWVWGMEPDLILATFAPLDAQTYARLSEIAPVIGPPEGYSPWGAPWETELRLIGQATGREDRAEAVIERIDGKIAAALEAHPQLRGLSGTSAYFNSNGQIAGFRGMEGANRLLGALGIRTPAAFDEMVGESDRFHVSAERFDLFDLDVILWLVDPPTRQTIEALPAWRNTRAAREGRAVWASPAMMGAMSFQSPLSIEWAIEPLTRLLAAAADGDPATEVQ</sequence>
<gene>
    <name evidence="8" type="ORF">D3P05_18845</name>
</gene>
<keyword evidence="4" id="KW-0408">Iron</keyword>
<feature type="domain" description="Fe/B12 periplasmic-binding" evidence="7">
    <location>
        <begin position="96"/>
        <end position="366"/>
    </location>
</feature>
<evidence type="ECO:0000256" key="3">
    <source>
        <dbReference type="ARBA" id="ARBA00022448"/>
    </source>
</evidence>
<organism evidence="8 9">
    <name type="scientific">Paracoccus siganidrum</name>
    <dbReference type="NCBI Taxonomy" id="1276757"/>
    <lineage>
        <taxon>Bacteria</taxon>
        <taxon>Pseudomonadati</taxon>
        <taxon>Pseudomonadota</taxon>
        <taxon>Alphaproteobacteria</taxon>
        <taxon>Rhodobacterales</taxon>
        <taxon>Paracoccaceae</taxon>
        <taxon>Paracoccus</taxon>
    </lineage>
</organism>
<comment type="similarity">
    <text evidence="2">Belongs to the bacterial solute-binding protein 8 family.</text>
</comment>
<evidence type="ECO:0000259" key="7">
    <source>
        <dbReference type="PROSITE" id="PS50983"/>
    </source>
</evidence>
<keyword evidence="3" id="KW-0813">Transport</keyword>
<dbReference type="InterPro" id="IPR051313">
    <property type="entry name" value="Bact_iron-sidero_bind"/>
</dbReference>
<proteinExistence type="inferred from homology"/>
<comment type="caution">
    <text evidence="8">The sequence shown here is derived from an EMBL/GenBank/DDBJ whole genome shotgun (WGS) entry which is preliminary data.</text>
</comment>
<reference evidence="9" key="1">
    <citation type="submission" date="2018-09" db="EMBL/GenBank/DDBJ databases">
        <title>Paracoccus onubensis nov. sp. a moderate halophilic bacterium isolated from Gruta de las Maravillas (Aracena, Spain).</title>
        <authorList>
            <person name="Jurado V."/>
            <person name="Gutierrez-Patricio S."/>
            <person name="Gonzalez-Pimentel J.L."/>
            <person name="Miller A.Z."/>
            <person name="Laiz L."/>
            <person name="Saiz-Jimenez C."/>
        </authorList>
    </citation>
    <scope>NUCLEOTIDE SEQUENCE [LARGE SCALE GENOMIC DNA]</scope>
    <source>
        <strain evidence="9">DSM 26381</strain>
    </source>
</reference>
<dbReference type="Pfam" id="PF01497">
    <property type="entry name" value="Peripla_BP_2"/>
    <property type="match status" value="1"/>
</dbReference>
<accession>A0A418ZZK5</accession>
<protein>
    <recommendedName>
        <fullName evidence="7">Fe/B12 periplasmic-binding domain-containing protein</fullName>
    </recommendedName>
</protein>
<dbReference type="PROSITE" id="PS50983">
    <property type="entry name" value="FE_B12_PBP"/>
    <property type="match status" value="1"/>
</dbReference>
<keyword evidence="5" id="KW-0732">Signal</keyword>
<dbReference type="InterPro" id="IPR002491">
    <property type="entry name" value="ABC_transptr_periplasmic_BD"/>
</dbReference>
<dbReference type="GO" id="GO:0030288">
    <property type="term" value="C:outer membrane-bounded periplasmic space"/>
    <property type="evidence" value="ECO:0007669"/>
    <property type="project" value="TreeGrafter"/>
</dbReference>
<evidence type="ECO:0000256" key="1">
    <source>
        <dbReference type="ARBA" id="ARBA00004196"/>
    </source>
</evidence>
<name>A0A418ZZK5_9RHOB</name>
<comment type="subcellular location">
    <subcellularLocation>
        <location evidence="1">Cell envelope</location>
    </subcellularLocation>
</comment>
<evidence type="ECO:0000256" key="5">
    <source>
        <dbReference type="ARBA" id="ARBA00022729"/>
    </source>
</evidence>
<dbReference type="PANTHER" id="PTHR30532:SF24">
    <property type="entry name" value="FERRIC ENTEROBACTIN-BINDING PERIPLASMIC PROTEIN FEPB"/>
    <property type="match status" value="1"/>
</dbReference>
<dbReference type="Proteomes" id="UP000283587">
    <property type="component" value="Unassembled WGS sequence"/>
</dbReference>
<dbReference type="Gene3D" id="3.40.50.1980">
    <property type="entry name" value="Nitrogenase molybdenum iron protein domain"/>
    <property type="match status" value="2"/>
</dbReference>
<dbReference type="SUPFAM" id="SSF53807">
    <property type="entry name" value="Helical backbone' metal receptor"/>
    <property type="match status" value="1"/>
</dbReference>
<dbReference type="GO" id="GO:1901678">
    <property type="term" value="P:iron coordination entity transport"/>
    <property type="evidence" value="ECO:0007669"/>
    <property type="project" value="UniProtKB-ARBA"/>
</dbReference>
<keyword evidence="9" id="KW-1185">Reference proteome</keyword>
<evidence type="ECO:0000256" key="4">
    <source>
        <dbReference type="ARBA" id="ARBA00022496"/>
    </source>
</evidence>